<feature type="domain" description="HTH lacI-type" evidence="4">
    <location>
        <begin position="13"/>
        <end position="67"/>
    </location>
</feature>
<dbReference type="Pfam" id="PF13377">
    <property type="entry name" value="Peripla_BP_3"/>
    <property type="match status" value="1"/>
</dbReference>
<dbReference type="EMBL" id="BAABJQ010000014">
    <property type="protein sequence ID" value="GAA5190834.1"/>
    <property type="molecule type" value="Genomic_DNA"/>
</dbReference>
<evidence type="ECO:0000313" key="6">
    <source>
        <dbReference type="Proteomes" id="UP001501570"/>
    </source>
</evidence>
<proteinExistence type="predicted"/>
<dbReference type="PANTHER" id="PTHR30146">
    <property type="entry name" value="LACI-RELATED TRANSCRIPTIONAL REPRESSOR"/>
    <property type="match status" value="1"/>
</dbReference>
<dbReference type="Gene3D" id="1.10.260.40">
    <property type="entry name" value="lambda repressor-like DNA-binding domains"/>
    <property type="match status" value="1"/>
</dbReference>
<evidence type="ECO:0000259" key="4">
    <source>
        <dbReference type="PROSITE" id="PS50932"/>
    </source>
</evidence>
<dbReference type="PANTHER" id="PTHR30146:SF109">
    <property type="entry name" value="HTH-TYPE TRANSCRIPTIONAL REGULATOR GALS"/>
    <property type="match status" value="1"/>
</dbReference>
<dbReference type="Gene3D" id="3.40.50.2300">
    <property type="match status" value="2"/>
</dbReference>
<dbReference type="CDD" id="cd06288">
    <property type="entry name" value="PBP1_sucrose_transcription_regulator"/>
    <property type="match status" value="1"/>
</dbReference>
<dbReference type="Proteomes" id="UP001501570">
    <property type="component" value="Unassembled WGS sequence"/>
</dbReference>
<dbReference type="GO" id="GO:0003677">
    <property type="term" value="F:DNA binding"/>
    <property type="evidence" value="ECO:0007669"/>
    <property type="project" value="UniProtKB-KW"/>
</dbReference>
<evidence type="ECO:0000256" key="2">
    <source>
        <dbReference type="ARBA" id="ARBA00023125"/>
    </source>
</evidence>
<evidence type="ECO:0000256" key="3">
    <source>
        <dbReference type="ARBA" id="ARBA00023163"/>
    </source>
</evidence>
<keyword evidence="3" id="KW-0804">Transcription</keyword>
<dbReference type="PROSITE" id="PS50932">
    <property type="entry name" value="HTH_LACI_2"/>
    <property type="match status" value="1"/>
</dbReference>
<dbReference type="RefSeq" id="WP_345632862.1">
    <property type="nucleotide sequence ID" value="NZ_BAABJQ010000014.1"/>
</dbReference>
<sequence>MPKTSDTSPPRRVTAAEVAERAGVSISTVSKALSGRGAVRYETRQRVLEAARDLNYQSNEVAVSLLAGKTNTVGVITSDRLGRLTSPVLLGATETLAEHEIALLLCDGRGDRIREQYFVDSFLRRRVDGILVTGSGIFGRDTIRVDLPIPVVYAMAWSKDSRDASVVPDDGAGARSAAEHLLATGRTKIAFVSGRRDDATTIRLANTREVLTSSGLRLAHEPLIGQWSEGWGRQAGLQLLKSGVDFDGVVCGNDQIARGVVESLRENGVAVPQAVGVIGFDNWDVMVEASRPPLSSVDLSLHEVGQAAARTLVEAIGGDGMQPGVRRVACHVVPRESTSTA</sequence>
<keyword evidence="6" id="KW-1185">Reference proteome</keyword>
<reference evidence="6" key="1">
    <citation type="journal article" date="2019" name="Int. J. Syst. Evol. Microbiol.">
        <title>The Global Catalogue of Microorganisms (GCM) 10K type strain sequencing project: providing services to taxonomists for standard genome sequencing and annotation.</title>
        <authorList>
            <consortium name="The Broad Institute Genomics Platform"/>
            <consortium name="The Broad Institute Genome Sequencing Center for Infectious Disease"/>
            <person name="Wu L."/>
            <person name="Ma J."/>
        </authorList>
    </citation>
    <scope>NUCLEOTIDE SEQUENCE [LARGE SCALE GENOMIC DNA]</scope>
    <source>
        <strain evidence="6">JCM 18304</strain>
    </source>
</reference>
<keyword evidence="1" id="KW-0805">Transcription regulation</keyword>
<dbReference type="InterPro" id="IPR028082">
    <property type="entry name" value="Peripla_BP_I"/>
</dbReference>
<name>A0ABP9S5Q7_9ACTN</name>
<organism evidence="5 6">
    <name type="scientific">Rugosimonospora acidiphila</name>
    <dbReference type="NCBI Taxonomy" id="556531"/>
    <lineage>
        <taxon>Bacteria</taxon>
        <taxon>Bacillati</taxon>
        <taxon>Actinomycetota</taxon>
        <taxon>Actinomycetes</taxon>
        <taxon>Micromonosporales</taxon>
        <taxon>Micromonosporaceae</taxon>
        <taxon>Rugosimonospora</taxon>
    </lineage>
</organism>
<keyword evidence="2 5" id="KW-0238">DNA-binding</keyword>
<dbReference type="SMART" id="SM00354">
    <property type="entry name" value="HTH_LACI"/>
    <property type="match status" value="1"/>
</dbReference>
<gene>
    <name evidence="5" type="ORF">GCM10023322_46890</name>
</gene>
<comment type="caution">
    <text evidence="5">The sequence shown here is derived from an EMBL/GenBank/DDBJ whole genome shotgun (WGS) entry which is preliminary data.</text>
</comment>
<accession>A0ABP9S5Q7</accession>
<dbReference type="Pfam" id="PF00356">
    <property type="entry name" value="LacI"/>
    <property type="match status" value="1"/>
</dbReference>
<dbReference type="CDD" id="cd01392">
    <property type="entry name" value="HTH_LacI"/>
    <property type="match status" value="1"/>
</dbReference>
<dbReference type="SUPFAM" id="SSF53822">
    <property type="entry name" value="Periplasmic binding protein-like I"/>
    <property type="match status" value="1"/>
</dbReference>
<evidence type="ECO:0000256" key="1">
    <source>
        <dbReference type="ARBA" id="ARBA00023015"/>
    </source>
</evidence>
<dbReference type="InterPro" id="IPR046335">
    <property type="entry name" value="LacI/GalR-like_sensor"/>
</dbReference>
<dbReference type="InterPro" id="IPR000843">
    <property type="entry name" value="HTH_LacI"/>
</dbReference>
<protein>
    <submittedName>
        <fullName evidence="5">LacI family DNA-binding transcriptional regulator</fullName>
    </submittedName>
</protein>
<dbReference type="InterPro" id="IPR010982">
    <property type="entry name" value="Lambda_DNA-bd_dom_sf"/>
</dbReference>
<dbReference type="SUPFAM" id="SSF47413">
    <property type="entry name" value="lambda repressor-like DNA-binding domains"/>
    <property type="match status" value="1"/>
</dbReference>
<evidence type="ECO:0000313" key="5">
    <source>
        <dbReference type="EMBL" id="GAA5190834.1"/>
    </source>
</evidence>